<dbReference type="EMBL" id="DXBV01000016">
    <property type="protein sequence ID" value="HIZ29878.1"/>
    <property type="molecule type" value="Genomic_DNA"/>
</dbReference>
<dbReference type="AlphaFoldDB" id="A0A9D2E279"/>
<reference evidence="1" key="1">
    <citation type="journal article" date="2021" name="PeerJ">
        <title>Extensive microbial diversity within the chicken gut microbiome revealed by metagenomics and culture.</title>
        <authorList>
            <person name="Gilroy R."/>
            <person name="Ravi A."/>
            <person name="Getino M."/>
            <person name="Pursley I."/>
            <person name="Horton D.L."/>
            <person name="Alikhan N.F."/>
            <person name="Baker D."/>
            <person name="Gharbi K."/>
            <person name="Hall N."/>
            <person name="Watson M."/>
            <person name="Adriaenssens E.M."/>
            <person name="Foster-Nyarko E."/>
            <person name="Jarju S."/>
            <person name="Secka A."/>
            <person name="Antonio M."/>
            <person name="Oren A."/>
            <person name="Chaudhuri R.R."/>
            <person name="La Ragione R."/>
            <person name="Hildebrand F."/>
            <person name="Pallen M.J."/>
        </authorList>
    </citation>
    <scope>NUCLEOTIDE SEQUENCE</scope>
    <source>
        <strain evidence="1">ChiGjej4B4-18154</strain>
    </source>
</reference>
<dbReference type="Proteomes" id="UP000824035">
    <property type="component" value="Unassembled WGS sequence"/>
</dbReference>
<proteinExistence type="predicted"/>
<evidence type="ECO:0000313" key="2">
    <source>
        <dbReference type="Proteomes" id="UP000824035"/>
    </source>
</evidence>
<comment type="caution">
    <text evidence="1">The sequence shown here is derived from an EMBL/GenBank/DDBJ whole genome shotgun (WGS) entry which is preliminary data.</text>
</comment>
<sequence length="107" mass="11999">MPRNEWADFIAAGGSECKACGQRMLKADGCTWTHVQCGSRYYRRIKYGDDGRAYDNGRCPDCGAKPGHYHHIGCDMELCPVCGRQLIGCGCDISHYVERPPARKRDK</sequence>
<protein>
    <submittedName>
        <fullName evidence="1">Uncharacterized protein</fullName>
    </submittedName>
</protein>
<evidence type="ECO:0000313" key="1">
    <source>
        <dbReference type="EMBL" id="HIZ29878.1"/>
    </source>
</evidence>
<name>A0A9D2E279_9FIRM</name>
<reference evidence="1" key="2">
    <citation type="submission" date="2021-04" db="EMBL/GenBank/DDBJ databases">
        <authorList>
            <person name="Gilroy R."/>
        </authorList>
    </citation>
    <scope>NUCLEOTIDE SEQUENCE</scope>
    <source>
        <strain evidence="1">ChiGjej4B4-18154</strain>
    </source>
</reference>
<accession>A0A9D2E279</accession>
<gene>
    <name evidence="1" type="ORF">H9813_01400</name>
</gene>
<organism evidence="1 2">
    <name type="scientific">Candidatus Allofournierella merdipullorum</name>
    <dbReference type="NCBI Taxonomy" id="2838595"/>
    <lineage>
        <taxon>Bacteria</taxon>
        <taxon>Bacillati</taxon>
        <taxon>Bacillota</taxon>
        <taxon>Clostridia</taxon>
        <taxon>Eubacteriales</taxon>
        <taxon>Oscillospiraceae</taxon>
        <taxon>Allofournierella</taxon>
    </lineage>
</organism>